<reference evidence="4" key="1">
    <citation type="submission" date="2023-04" db="EMBL/GenBank/DDBJ databases">
        <title>Sphingomonas sp. MAHUQ-71 isolated from rice field.</title>
        <authorList>
            <person name="Huq M.A."/>
        </authorList>
    </citation>
    <scope>NUCLEOTIDE SEQUENCE</scope>
    <source>
        <strain evidence="4">MAHUQ-71</strain>
    </source>
</reference>
<organism evidence="4 5">
    <name type="scientific">Sphingomonas oryzagri</name>
    <dbReference type="NCBI Taxonomy" id="3042314"/>
    <lineage>
        <taxon>Bacteria</taxon>
        <taxon>Pseudomonadati</taxon>
        <taxon>Pseudomonadota</taxon>
        <taxon>Alphaproteobacteria</taxon>
        <taxon>Sphingomonadales</taxon>
        <taxon>Sphingomonadaceae</taxon>
        <taxon>Sphingomonas</taxon>
    </lineage>
</organism>
<proteinExistence type="predicted"/>
<accession>A0ABT6N4P5</accession>
<feature type="compositionally biased region" description="Basic and acidic residues" evidence="2">
    <location>
        <begin position="241"/>
        <end position="259"/>
    </location>
</feature>
<dbReference type="RefSeq" id="WP_281045281.1">
    <property type="nucleotide sequence ID" value="NZ_JARYGZ010000002.1"/>
</dbReference>
<name>A0ABT6N4P5_9SPHN</name>
<dbReference type="PANTHER" id="PTHR21666:SF291">
    <property type="entry name" value="STAGE II SPORULATION PROTEIN Q"/>
    <property type="match status" value="1"/>
</dbReference>
<evidence type="ECO:0000256" key="2">
    <source>
        <dbReference type="SAM" id="MobiDB-lite"/>
    </source>
</evidence>
<dbReference type="SUPFAM" id="SSF51261">
    <property type="entry name" value="Duplicated hybrid motif"/>
    <property type="match status" value="1"/>
</dbReference>
<dbReference type="InterPro" id="IPR011055">
    <property type="entry name" value="Dup_hybrid_motif"/>
</dbReference>
<dbReference type="Pfam" id="PF01551">
    <property type="entry name" value="Peptidase_M23"/>
    <property type="match status" value="1"/>
</dbReference>
<dbReference type="Gene3D" id="2.70.70.10">
    <property type="entry name" value="Glucose Permease (Domain IIA)"/>
    <property type="match status" value="1"/>
</dbReference>
<dbReference type="CDD" id="cd12797">
    <property type="entry name" value="M23_peptidase"/>
    <property type="match status" value="1"/>
</dbReference>
<dbReference type="InterPro" id="IPR050570">
    <property type="entry name" value="Cell_wall_metabolism_enzyme"/>
</dbReference>
<sequence length="378" mass="39280">MLAAPAPAQAPGLDDAKVALVAAKQAAADAEARAAALDQAAEDAGNEAARARAKAQSLALQVQAAQSDIIAAQARIRLIASLQQVARGKIADRQGPILHLTAALQTMARRPPALAIAQPGSIDDIVHVRLLLADTLPVIQARTAGLRADLDKQTQLRSDAERAIAALDASRKLLGQRQQQLASLEQTAIRKSQRLAEQAADEQQRALGLGEEARDAADRMQSAEDAGDVRAHLARLPGPDMRPDDNGDDAMPERGETGRYRLPVSGDVATGYGEVSPAGVRSRGLTVSPAADAEVVAPAAGTIVFARPFRSYGQVVIIDHGGGWTTTLTGLADVSVKAGQHVAQGEAVGRSGGKGASVTTELRRDNRPIDVVAMAQAG</sequence>
<feature type="coiled-coil region" evidence="1">
    <location>
        <begin position="13"/>
        <end position="68"/>
    </location>
</feature>
<evidence type="ECO:0000256" key="1">
    <source>
        <dbReference type="SAM" id="Coils"/>
    </source>
</evidence>
<dbReference type="InterPro" id="IPR016047">
    <property type="entry name" value="M23ase_b-sheet_dom"/>
</dbReference>
<protein>
    <submittedName>
        <fullName evidence="4">Peptidoglycan DD-metalloendopeptidase family protein</fullName>
    </submittedName>
</protein>
<keyword evidence="5" id="KW-1185">Reference proteome</keyword>
<evidence type="ECO:0000313" key="4">
    <source>
        <dbReference type="EMBL" id="MDH7639919.1"/>
    </source>
</evidence>
<dbReference type="EMBL" id="JARYGZ010000002">
    <property type="protein sequence ID" value="MDH7639919.1"/>
    <property type="molecule type" value="Genomic_DNA"/>
</dbReference>
<gene>
    <name evidence="4" type="ORF">QGN17_14380</name>
</gene>
<feature type="compositionally biased region" description="Basic and acidic residues" evidence="2">
    <location>
        <begin position="211"/>
        <end position="231"/>
    </location>
</feature>
<feature type="domain" description="M23ase beta-sheet core" evidence="3">
    <location>
        <begin position="282"/>
        <end position="370"/>
    </location>
</feature>
<dbReference type="PANTHER" id="PTHR21666">
    <property type="entry name" value="PEPTIDASE-RELATED"/>
    <property type="match status" value="1"/>
</dbReference>
<evidence type="ECO:0000313" key="5">
    <source>
        <dbReference type="Proteomes" id="UP001160625"/>
    </source>
</evidence>
<dbReference type="Proteomes" id="UP001160625">
    <property type="component" value="Unassembled WGS sequence"/>
</dbReference>
<keyword evidence="1" id="KW-0175">Coiled coil</keyword>
<comment type="caution">
    <text evidence="4">The sequence shown here is derived from an EMBL/GenBank/DDBJ whole genome shotgun (WGS) entry which is preliminary data.</text>
</comment>
<evidence type="ECO:0000259" key="3">
    <source>
        <dbReference type="Pfam" id="PF01551"/>
    </source>
</evidence>
<feature type="region of interest" description="Disordered" evidence="2">
    <location>
        <begin position="211"/>
        <end position="265"/>
    </location>
</feature>